<dbReference type="GO" id="GO:0016887">
    <property type="term" value="F:ATP hydrolysis activity"/>
    <property type="evidence" value="ECO:0007669"/>
    <property type="project" value="InterPro"/>
</dbReference>
<dbReference type="InterPro" id="IPR023214">
    <property type="entry name" value="HAD_sf"/>
</dbReference>
<evidence type="ECO:0000313" key="18">
    <source>
        <dbReference type="EMBL" id="KAF4641669.1"/>
    </source>
</evidence>
<evidence type="ECO:0000313" key="19">
    <source>
        <dbReference type="Proteomes" id="UP000557509"/>
    </source>
</evidence>
<evidence type="ECO:0000256" key="2">
    <source>
        <dbReference type="ARBA" id="ARBA00012790"/>
    </source>
</evidence>
<protein>
    <recommendedName>
        <fullName evidence="2">P-type Ca(2+) transporter</fullName>
        <ecNumber evidence="2">7.2.2.10</ecNumber>
    </recommendedName>
</protein>
<feature type="transmembrane region" description="Helical" evidence="16">
    <location>
        <begin position="217"/>
        <end position="235"/>
    </location>
</feature>
<keyword evidence="10" id="KW-1278">Translocase</keyword>
<dbReference type="FunFam" id="2.70.150.10:FF:000014">
    <property type="entry name" value="Calcium-transporting ATPase, putative"/>
    <property type="match status" value="1"/>
</dbReference>
<feature type="domain" description="Cation-transporting P-type ATPase N-terminal" evidence="17">
    <location>
        <begin position="130"/>
        <end position="204"/>
    </location>
</feature>
<evidence type="ECO:0000256" key="7">
    <source>
        <dbReference type="ARBA" id="ARBA00022837"/>
    </source>
</evidence>
<keyword evidence="5 16" id="KW-0812">Transmembrane</keyword>
<keyword evidence="8" id="KW-0067">ATP-binding</keyword>
<dbReference type="InterPro" id="IPR004014">
    <property type="entry name" value="ATPase_P-typ_cation-transptr_N"/>
</dbReference>
<evidence type="ECO:0000259" key="17">
    <source>
        <dbReference type="SMART" id="SM00831"/>
    </source>
</evidence>
<accession>A0A7J6K4B9</accession>
<feature type="transmembrane region" description="Helical" evidence="16">
    <location>
        <begin position="187"/>
        <end position="205"/>
    </location>
</feature>
<dbReference type="InterPro" id="IPR059000">
    <property type="entry name" value="ATPase_P-type_domA"/>
</dbReference>
<dbReference type="FunFam" id="1.20.1110.10:FF:000065">
    <property type="entry name" value="Sarcoplasmic/endoplasmic reticulum calcium ATPase 1"/>
    <property type="match status" value="1"/>
</dbReference>
<dbReference type="PANTHER" id="PTHR42861">
    <property type="entry name" value="CALCIUM-TRANSPORTING ATPASE"/>
    <property type="match status" value="1"/>
</dbReference>
<dbReference type="Pfam" id="PF08282">
    <property type="entry name" value="Hydrolase_3"/>
    <property type="match status" value="1"/>
</dbReference>
<dbReference type="InterPro" id="IPR023299">
    <property type="entry name" value="ATPase_P-typ_cyto_dom_N"/>
</dbReference>
<dbReference type="Pfam" id="PF00690">
    <property type="entry name" value="Cation_ATPase_N"/>
    <property type="match status" value="1"/>
</dbReference>
<dbReference type="InterPro" id="IPR006068">
    <property type="entry name" value="ATPase_P-typ_cation-transptr_C"/>
</dbReference>
<keyword evidence="11 16" id="KW-1133">Transmembrane helix</keyword>
<keyword evidence="13 16" id="KW-0472">Membrane</keyword>
<gene>
    <name evidence="18" type="ORF">TGRH88_074790</name>
</gene>
<dbReference type="NCBIfam" id="TIGR01494">
    <property type="entry name" value="ATPase_P-type"/>
    <property type="match status" value="3"/>
</dbReference>
<dbReference type="GO" id="GO:0005524">
    <property type="term" value="F:ATP binding"/>
    <property type="evidence" value="ECO:0007669"/>
    <property type="project" value="UniProtKB-KW"/>
</dbReference>
<dbReference type="SUPFAM" id="SSF81660">
    <property type="entry name" value="Metal cation-transporting ATPase, ATP-binding domain N"/>
    <property type="match status" value="1"/>
</dbReference>
<keyword evidence="9" id="KW-0460">Magnesium</keyword>
<evidence type="ECO:0000256" key="6">
    <source>
        <dbReference type="ARBA" id="ARBA00022741"/>
    </source>
</evidence>
<dbReference type="SUPFAM" id="SSF81665">
    <property type="entry name" value="Calcium ATPase, transmembrane domain M"/>
    <property type="match status" value="1"/>
</dbReference>
<dbReference type="SMART" id="SM00831">
    <property type="entry name" value="Cation_ATPase_N"/>
    <property type="match status" value="1"/>
</dbReference>
<organism evidence="18 19">
    <name type="scientific">Toxoplasma gondii</name>
    <dbReference type="NCBI Taxonomy" id="5811"/>
    <lineage>
        <taxon>Eukaryota</taxon>
        <taxon>Sar</taxon>
        <taxon>Alveolata</taxon>
        <taxon>Apicomplexa</taxon>
        <taxon>Conoidasida</taxon>
        <taxon>Coccidia</taxon>
        <taxon>Eucoccidiorida</taxon>
        <taxon>Eimeriorina</taxon>
        <taxon>Sarcocystidae</taxon>
        <taxon>Toxoplasma</taxon>
    </lineage>
</organism>
<dbReference type="Gene3D" id="3.40.1110.10">
    <property type="entry name" value="Calcium-transporting ATPase, cytoplasmic domain N"/>
    <property type="match status" value="1"/>
</dbReference>
<dbReference type="FunFam" id="3.40.50.1000:FF:000028">
    <property type="entry name" value="Calcium-transporting P-type ATPase, putative"/>
    <property type="match status" value="1"/>
</dbReference>
<dbReference type="GO" id="GO:0016020">
    <property type="term" value="C:membrane"/>
    <property type="evidence" value="ECO:0007669"/>
    <property type="project" value="UniProtKB-SubCell"/>
</dbReference>
<comment type="catalytic activity">
    <reaction evidence="15">
        <text>Ca(2+)(in) + ATP + H2O = Ca(2+)(out) + ADP + phosphate + H(+)</text>
        <dbReference type="Rhea" id="RHEA:18105"/>
        <dbReference type="ChEBI" id="CHEBI:15377"/>
        <dbReference type="ChEBI" id="CHEBI:15378"/>
        <dbReference type="ChEBI" id="CHEBI:29108"/>
        <dbReference type="ChEBI" id="CHEBI:30616"/>
        <dbReference type="ChEBI" id="CHEBI:43474"/>
        <dbReference type="ChEBI" id="CHEBI:456216"/>
        <dbReference type="EC" id="7.2.2.10"/>
    </reaction>
</comment>
<dbReference type="Pfam" id="PF13246">
    <property type="entry name" value="Cation_ATPase"/>
    <property type="match status" value="1"/>
</dbReference>
<evidence type="ECO:0000256" key="14">
    <source>
        <dbReference type="ARBA" id="ARBA00038148"/>
    </source>
</evidence>
<evidence type="ECO:0000256" key="12">
    <source>
        <dbReference type="ARBA" id="ARBA00023065"/>
    </source>
</evidence>
<name>A0A7J6K4B9_TOXGO</name>
<dbReference type="SFLD" id="SFLDF00027">
    <property type="entry name" value="p-type_atpase"/>
    <property type="match status" value="1"/>
</dbReference>
<dbReference type="InterPro" id="IPR018303">
    <property type="entry name" value="ATPase_P-typ_P_site"/>
</dbReference>
<dbReference type="EMBL" id="JAAUHK010000194">
    <property type="protein sequence ID" value="KAF4641669.1"/>
    <property type="molecule type" value="Genomic_DNA"/>
</dbReference>
<dbReference type="InterPro" id="IPR023298">
    <property type="entry name" value="ATPase_P-typ_TM_dom_sf"/>
</dbReference>
<feature type="transmembrane region" description="Helical" evidence="16">
    <location>
        <begin position="423"/>
        <end position="451"/>
    </location>
</feature>
<dbReference type="EC" id="7.2.2.10" evidence="2"/>
<comment type="similarity">
    <text evidence="14">Belongs to the cation transport ATPase (P-type) (TC 3.A.3) family.</text>
</comment>
<evidence type="ECO:0000256" key="4">
    <source>
        <dbReference type="ARBA" id="ARBA00022568"/>
    </source>
</evidence>
<dbReference type="VEuPathDB" id="ToxoDB:TGME49_230420"/>
<dbReference type="PROSITE" id="PS00154">
    <property type="entry name" value="ATPASE_E1_E2"/>
    <property type="match status" value="1"/>
</dbReference>
<evidence type="ECO:0000256" key="1">
    <source>
        <dbReference type="ARBA" id="ARBA00004141"/>
    </source>
</evidence>
<dbReference type="SUPFAM" id="SSF56784">
    <property type="entry name" value="HAD-like"/>
    <property type="match status" value="1"/>
</dbReference>
<dbReference type="Proteomes" id="UP000557509">
    <property type="component" value="Unassembled WGS sequence"/>
</dbReference>
<feature type="transmembrane region" description="Helical" evidence="16">
    <location>
        <begin position="986"/>
        <end position="1009"/>
    </location>
</feature>
<dbReference type="SUPFAM" id="SSF81653">
    <property type="entry name" value="Calcium ATPase, transduction domain A"/>
    <property type="match status" value="1"/>
</dbReference>
<feature type="transmembrane region" description="Helical" evidence="16">
    <location>
        <begin position="390"/>
        <end position="411"/>
    </location>
</feature>
<evidence type="ECO:0000256" key="13">
    <source>
        <dbReference type="ARBA" id="ARBA00023136"/>
    </source>
</evidence>
<dbReference type="Gene3D" id="3.40.50.1000">
    <property type="entry name" value="HAD superfamily/HAD-like"/>
    <property type="match status" value="1"/>
</dbReference>
<evidence type="ECO:0000256" key="8">
    <source>
        <dbReference type="ARBA" id="ARBA00022840"/>
    </source>
</evidence>
<dbReference type="AlphaFoldDB" id="A0A7J6K4B9"/>
<keyword evidence="19" id="KW-1185">Reference proteome</keyword>
<dbReference type="SFLD" id="SFLDS00003">
    <property type="entry name" value="Haloacid_Dehalogenase"/>
    <property type="match status" value="1"/>
</dbReference>
<keyword evidence="4" id="KW-0109">Calcium transport</keyword>
<reference evidence="18 19" key="1">
    <citation type="submission" date="2020-03" db="EMBL/GenBank/DDBJ databases">
        <title>Genome sequence of Toxoplasma gondii RH-88 strain.</title>
        <authorList>
            <person name="Lorenzi H.A."/>
            <person name="Venepally P."/>
            <person name="Rozenberg A."/>
            <person name="Sibley D."/>
        </authorList>
    </citation>
    <scope>NUCLEOTIDE SEQUENCE [LARGE SCALE GENOMIC DNA]</scope>
    <source>
        <strain evidence="18 19">RH-88</strain>
    </source>
</reference>
<dbReference type="InterPro" id="IPR044492">
    <property type="entry name" value="P_typ_ATPase_HD_dom"/>
</dbReference>
<dbReference type="InterPro" id="IPR001757">
    <property type="entry name" value="P_typ_ATPase"/>
</dbReference>
<dbReference type="Pfam" id="PF00122">
    <property type="entry name" value="E1-E2_ATPase"/>
    <property type="match status" value="1"/>
</dbReference>
<dbReference type="PRINTS" id="PR00119">
    <property type="entry name" value="CATATPASE"/>
</dbReference>
<sequence length="1179" mass="128677">MRETRGEKATRRWKASSSPPYLATLAAPLHLLGGSLSLMRDPPLSCFSLVRPQKNAPLPSFSSVHPFLRVFRRFPLFSPRASSAVEAANSSSSLSSACNRSAYLRRRSDGPVKRESHLLSSLQDVNIHTKAHVLDAEEVVRQLKADAKRGLSEADACERLELFGKNELEQEPGKSLLQLILEQFQDLLVRILLSAAVVSFILALFEGGAEEGVTAFIEPLVILIILILNAAVGVWQESNAEKALEALKELQPAQGRVLRGGVWRLLPSANLVPGDIIDVRCGDKVPADCRVLALKSTTLRVEQSQLTGESVTVNKDAEVLAASYEDCEVQSKSNLLFSSTTVASGHAVAVVVATGMRTEIGKIQSAVQEAGADDEDQTPLQQKLDEFGEILSKVIFVICIVVWVINIKHFSDPVHGGFLRGCIYYFKIAVALAVAAIPEGLPAVITTCLALGTRKMAKKNAIVRKLASVETLGCTTVICSDKTGTLTTNEMTCVRFCVPNMRHGTDEYTCEGSCYSPIGAVNYAGSSHSQRRKFHHIEETDQNLQWLARCATLCNEARLEIAPGSQGMKFTRLGEPTEAALLVLVEKLGCTDSTLNARFLQCEGRKEQAPMPFCDYWASSWNSLATLEFTRERKSMSVLCRERNSSQNTLFVKGAPESVLERCTSVLLPNGTVTALTEGIRKKIQNDVDTMAADALRTLALAMKRDCGELADYDSASPSESRHPARKLLEDAANFAKIESDLIFLGLVGLMDPPRPEVSAAIDACRGAGIKVVMITGDNKLTAEAVASMIHIVDDGCVGNCSFTGKEFEGLSLEEKKEVLSQDGVVFSRTEPKHKQMIIRLLRELGETTAMTGDGVNDAPALKQADIGVAMGIAGTEVAKEAADMVLADDNFSTIVAAVEEGRSIYNNMKAFIRYLISSNIGEVASIFFTAALGVPEGLSPVQLLWVNLVTDGPPATALGFNPPDLDVMKREPRHREDKLISNWIFLRYLLIGIYVGFSTVGIFVSWFVTGLDNGADPHTLVSLKQLMHWNECPSWEDFQVAPVYGMKADDPCSFFTVGKVKASSLSLTVLVVIEMFNAFNALSEDASLLQLPPWTNPYLVVATVLSIAVHCCILYIPFLSRVFGVVPLTAVDWVYVVVWSLPVIFIDEGLKAIGRMKEAARRRQLSLSRSQSQLRKLQ</sequence>
<evidence type="ECO:0000256" key="5">
    <source>
        <dbReference type="ARBA" id="ARBA00022692"/>
    </source>
</evidence>
<evidence type="ECO:0000256" key="16">
    <source>
        <dbReference type="SAM" id="Phobius"/>
    </source>
</evidence>
<evidence type="ECO:0000256" key="3">
    <source>
        <dbReference type="ARBA" id="ARBA00022448"/>
    </source>
</evidence>
<keyword evidence="6" id="KW-0547">Nucleotide-binding</keyword>
<comment type="subcellular location">
    <subcellularLocation>
        <location evidence="1">Membrane</location>
        <topology evidence="1">Multi-pass membrane protein</topology>
    </subcellularLocation>
</comment>
<evidence type="ECO:0000256" key="15">
    <source>
        <dbReference type="ARBA" id="ARBA00048694"/>
    </source>
</evidence>
<evidence type="ECO:0000256" key="10">
    <source>
        <dbReference type="ARBA" id="ARBA00022967"/>
    </source>
</evidence>
<dbReference type="CDD" id="cd02083">
    <property type="entry name" value="P-type_ATPase_SERCA"/>
    <property type="match status" value="1"/>
</dbReference>
<comment type="caution">
    <text evidence="18">The sequence shown here is derived from an EMBL/GenBank/DDBJ whole genome shotgun (WGS) entry which is preliminary data.</text>
</comment>
<feature type="transmembrane region" description="Helical" evidence="16">
    <location>
        <begin position="1095"/>
        <end position="1117"/>
    </location>
</feature>
<dbReference type="InterPro" id="IPR036412">
    <property type="entry name" value="HAD-like_sf"/>
</dbReference>
<dbReference type="GO" id="GO:0005388">
    <property type="term" value="F:P-type calcium transporter activity"/>
    <property type="evidence" value="ECO:0007669"/>
    <property type="project" value="UniProtKB-EC"/>
</dbReference>
<evidence type="ECO:0000256" key="9">
    <source>
        <dbReference type="ARBA" id="ARBA00022842"/>
    </source>
</evidence>
<dbReference type="FunFam" id="1.20.1110.10:FF:000037">
    <property type="entry name" value="Calcium-transporting ATPase, putative"/>
    <property type="match status" value="1"/>
</dbReference>
<dbReference type="SFLD" id="SFLDG00002">
    <property type="entry name" value="C1.7:_P-type_atpase_like"/>
    <property type="match status" value="1"/>
</dbReference>
<dbReference type="Gene3D" id="1.20.1110.10">
    <property type="entry name" value="Calcium-transporting ATPase, transmembrane domain"/>
    <property type="match status" value="1"/>
</dbReference>
<feature type="transmembrane region" description="Helical" evidence="16">
    <location>
        <begin position="1123"/>
        <end position="1147"/>
    </location>
</feature>
<proteinExistence type="inferred from homology"/>
<dbReference type="Pfam" id="PF00689">
    <property type="entry name" value="Cation_ATPase_C"/>
    <property type="match status" value="1"/>
</dbReference>
<keyword evidence="3" id="KW-0813">Transport</keyword>
<dbReference type="InterPro" id="IPR008250">
    <property type="entry name" value="ATPase_P-typ_transduc_dom_A_sf"/>
</dbReference>
<evidence type="ECO:0000256" key="11">
    <source>
        <dbReference type="ARBA" id="ARBA00022989"/>
    </source>
</evidence>
<keyword evidence="12" id="KW-0406">Ion transport</keyword>
<dbReference type="Gene3D" id="2.70.150.10">
    <property type="entry name" value="Calcium-transporting ATPase, cytoplasmic transduction domain A"/>
    <property type="match status" value="1"/>
</dbReference>
<keyword evidence="7" id="KW-0106">Calcium</keyword>